<evidence type="ECO:0000313" key="2">
    <source>
        <dbReference type="Proteomes" id="UP000326396"/>
    </source>
</evidence>
<sequence>MVERERNTTTTLPVRFRRTTAAPSTNLYTIFLLSSRGFHRWCLFRHPTPTTLARFRSSSPAIHFRSSSLANEKSEVDEGAAVDEGRRRLCGGGGGRGGRSEVVFGSRSCV</sequence>
<keyword evidence="2" id="KW-1185">Reference proteome</keyword>
<accession>A0A5N6LGL4</accession>
<organism evidence="1 2">
    <name type="scientific">Mikania micrantha</name>
    <name type="common">bitter vine</name>
    <dbReference type="NCBI Taxonomy" id="192012"/>
    <lineage>
        <taxon>Eukaryota</taxon>
        <taxon>Viridiplantae</taxon>
        <taxon>Streptophyta</taxon>
        <taxon>Embryophyta</taxon>
        <taxon>Tracheophyta</taxon>
        <taxon>Spermatophyta</taxon>
        <taxon>Magnoliopsida</taxon>
        <taxon>eudicotyledons</taxon>
        <taxon>Gunneridae</taxon>
        <taxon>Pentapetalae</taxon>
        <taxon>asterids</taxon>
        <taxon>campanulids</taxon>
        <taxon>Asterales</taxon>
        <taxon>Asteraceae</taxon>
        <taxon>Asteroideae</taxon>
        <taxon>Heliantheae alliance</taxon>
        <taxon>Eupatorieae</taxon>
        <taxon>Mikania</taxon>
    </lineage>
</organism>
<dbReference type="EMBL" id="SZYD01000769">
    <property type="protein sequence ID" value="KAD1436639.1"/>
    <property type="molecule type" value="Genomic_DNA"/>
</dbReference>
<comment type="caution">
    <text evidence="1">The sequence shown here is derived from an EMBL/GenBank/DDBJ whole genome shotgun (WGS) entry which is preliminary data.</text>
</comment>
<dbReference type="Proteomes" id="UP000326396">
    <property type="component" value="Unassembled WGS sequence"/>
</dbReference>
<protein>
    <submittedName>
        <fullName evidence="1">Uncharacterized protein</fullName>
    </submittedName>
</protein>
<reference evidence="1 2" key="1">
    <citation type="submission" date="2019-05" db="EMBL/GenBank/DDBJ databases">
        <title>Mikania micrantha, genome provides insights into the molecular mechanism of rapid growth.</title>
        <authorList>
            <person name="Liu B."/>
        </authorList>
    </citation>
    <scope>NUCLEOTIDE SEQUENCE [LARGE SCALE GENOMIC DNA]</scope>
    <source>
        <strain evidence="1">NLD-2019</strain>
        <tissue evidence="1">Leaf</tissue>
    </source>
</reference>
<dbReference type="AlphaFoldDB" id="A0A5N6LGL4"/>
<proteinExistence type="predicted"/>
<evidence type="ECO:0000313" key="1">
    <source>
        <dbReference type="EMBL" id="KAD1436639.1"/>
    </source>
</evidence>
<name>A0A5N6LGL4_9ASTR</name>
<gene>
    <name evidence="1" type="ORF">E3N88_42832</name>
</gene>